<gene>
    <name evidence="5" type="ORF">NP075_15815</name>
</gene>
<organism evidence="5 6">
    <name type="scientific">Cellulomonas wangsupingiae</name>
    <dbReference type="NCBI Taxonomy" id="2968085"/>
    <lineage>
        <taxon>Bacteria</taxon>
        <taxon>Bacillati</taxon>
        <taxon>Actinomycetota</taxon>
        <taxon>Actinomycetes</taxon>
        <taxon>Micrococcales</taxon>
        <taxon>Cellulomonadaceae</taxon>
        <taxon>Cellulomonas</taxon>
    </lineage>
</organism>
<sequence>MAVTLRDVARAAGVSAATASRALSAPHLVAPERRELVRRVARDLGYQPNRAARELITGRSGHLCLVVPDLENPFFSAVAKAVQARARTAGHAVVVADAEEDPVLEAELVAQLGAQADGVLLCSPRMSADDLAQVASVGRPVLLVNREGAGLPSVAVDNRDGVRQAVRHLHALGHRRVAYAGGPVGSWSDARRRDGLAALDLDVEVLDLGAHAPVFAGGVAAADLALATGATAVLTHNDLMALGVLDRMRTRGVRVPDDVSVVGFDDAPVATLVTPSLTTVAMPLARLGRTAVDLLLSPGDGDVPHVVLPVELAVRASTAPAPSHPPEPR</sequence>
<evidence type="ECO:0000313" key="6">
    <source>
        <dbReference type="Proteomes" id="UP001317322"/>
    </source>
</evidence>
<keyword evidence="3" id="KW-0804">Transcription</keyword>
<dbReference type="InterPro" id="IPR010982">
    <property type="entry name" value="Lambda_DNA-bd_dom_sf"/>
</dbReference>
<dbReference type="Proteomes" id="UP001317322">
    <property type="component" value="Chromosome"/>
</dbReference>
<evidence type="ECO:0000256" key="3">
    <source>
        <dbReference type="ARBA" id="ARBA00023163"/>
    </source>
</evidence>
<dbReference type="InterPro" id="IPR000843">
    <property type="entry name" value="HTH_LacI"/>
</dbReference>
<dbReference type="PROSITE" id="PS50932">
    <property type="entry name" value="HTH_LACI_2"/>
    <property type="match status" value="1"/>
</dbReference>
<feature type="domain" description="HTH lacI-type" evidence="4">
    <location>
        <begin position="3"/>
        <end position="57"/>
    </location>
</feature>
<dbReference type="Gene3D" id="1.10.260.40">
    <property type="entry name" value="lambda repressor-like DNA-binding domains"/>
    <property type="match status" value="1"/>
</dbReference>
<evidence type="ECO:0000313" key="5">
    <source>
        <dbReference type="EMBL" id="UUI64565.1"/>
    </source>
</evidence>
<protein>
    <submittedName>
        <fullName evidence="5">LacI family transcriptional regulator</fullName>
    </submittedName>
</protein>
<keyword evidence="2" id="KW-0238">DNA-binding</keyword>
<dbReference type="PANTHER" id="PTHR30146:SF138">
    <property type="entry name" value="TRANSCRIPTIONAL REGULATORY PROTEIN"/>
    <property type="match status" value="1"/>
</dbReference>
<dbReference type="CDD" id="cd01392">
    <property type="entry name" value="HTH_LacI"/>
    <property type="match status" value="1"/>
</dbReference>
<dbReference type="Pfam" id="PF00356">
    <property type="entry name" value="LacI"/>
    <property type="match status" value="1"/>
</dbReference>
<dbReference type="SUPFAM" id="SSF47413">
    <property type="entry name" value="lambda repressor-like DNA-binding domains"/>
    <property type="match status" value="1"/>
</dbReference>
<dbReference type="EMBL" id="CP101989">
    <property type="protein sequence ID" value="UUI64565.1"/>
    <property type="molecule type" value="Genomic_DNA"/>
</dbReference>
<proteinExistence type="predicted"/>
<dbReference type="CDD" id="cd06267">
    <property type="entry name" value="PBP1_LacI_sugar_binding-like"/>
    <property type="match status" value="1"/>
</dbReference>
<dbReference type="SMART" id="SM00354">
    <property type="entry name" value="HTH_LACI"/>
    <property type="match status" value="1"/>
</dbReference>
<evidence type="ECO:0000256" key="2">
    <source>
        <dbReference type="ARBA" id="ARBA00023125"/>
    </source>
</evidence>
<accession>A0ABY5K2M6</accession>
<reference evidence="5 6" key="1">
    <citation type="submission" date="2022-07" db="EMBL/GenBank/DDBJ databases">
        <title>Novel species in genus cellulomonas.</title>
        <authorList>
            <person name="Ye L."/>
        </authorList>
    </citation>
    <scope>NUCLEOTIDE SEQUENCE [LARGE SCALE GENOMIC DNA]</scope>
    <source>
        <strain evidence="6">zg-Y908</strain>
    </source>
</reference>
<evidence type="ECO:0000259" key="4">
    <source>
        <dbReference type="PROSITE" id="PS50932"/>
    </source>
</evidence>
<dbReference type="SUPFAM" id="SSF53822">
    <property type="entry name" value="Periplasmic binding protein-like I"/>
    <property type="match status" value="1"/>
</dbReference>
<dbReference type="InterPro" id="IPR028082">
    <property type="entry name" value="Peripla_BP_I"/>
</dbReference>
<keyword evidence="6" id="KW-1185">Reference proteome</keyword>
<name>A0ABY5K2M6_9CELL</name>
<evidence type="ECO:0000256" key="1">
    <source>
        <dbReference type="ARBA" id="ARBA00023015"/>
    </source>
</evidence>
<dbReference type="Gene3D" id="3.40.50.2300">
    <property type="match status" value="2"/>
</dbReference>
<dbReference type="PANTHER" id="PTHR30146">
    <property type="entry name" value="LACI-RELATED TRANSCRIPTIONAL REPRESSOR"/>
    <property type="match status" value="1"/>
</dbReference>
<dbReference type="RefSeq" id="WP_227566072.1">
    <property type="nucleotide sequence ID" value="NZ_CP101989.1"/>
</dbReference>
<dbReference type="InterPro" id="IPR046335">
    <property type="entry name" value="LacI/GalR-like_sensor"/>
</dbReference>
<dbReference type="Pfam" id="PF13377">
    <property type="entry name" value="Peripla_BP_3"/>
    <property type="match status" value="1"/>
</dbReference>
<dbReference type="PROSITE" id="PS00356">
    <property type="entry name" value="HTH_LACI_1"/>
    <property type="match status" value="1"/>
</dbReference>
<keyword evidence="1" id="KW-0805">Transcription regulation</keyword>